<name>A0A7H0I5Q1_9ACTN</name>
<dbReference type="Pfam" id="PF13537">
    <property type="entry name" value="GATase_7"/>
    <property type="match status" value="1"/>
</dbReference>
<dbReference type="EC" id="6.3.5.4" evidence="3"/>
<dbReference type="KEGG" id="sroi:IAG44_00610"/>
<keyword evidence="5 10" id="KW-0067">ATP-binding</keyword>
<feature type="site" description="Important for beta-aspartyl-AMP intermediate formation" evidence="11">
    <location>
        <position position="360"/>
    </location>
</feature>
<proteinExistence type="inferred from homology"/>
<dbReference type="GO" id="GO:0006529">
    <property type="term" value="P:asparagine biosynthetic process"/>
    <property type="evidence" value="ECO:0007669"/>
    <property type="project" value="UniProtKB-KW"/>
</dbReference>
<sequence>MCGIFGRVGAAAGAGEVLDAMEGGLLHRGPDSRGRYADDWAALGSRRLSIVDPDGGSQPFTSEDGSVVLVCNGEIYNYAELRARLAGRHVFRSECDVEVIAHLYEELGIGLLAELEGQFAFALYDRVRGVVHLARDPFGICPLYYARDGDGLDFASTARALPAAGRIDLRGLDQVLCLPSVVSPRTLFEGVSSVRPGHRLEVTRDGVREVEYWDLDYPAAEETEESGEFADAGALLGALRTAVRRRLRSDAPVGLYLSGGLDSALVACLAAEVAESPVTHTFSAVFPAAELDERPYQELLARRLGLPHRPVEVTADRIRRDLELAVWHSEVPLRESYNVASLALAEAAAGEGVKVVLTGEGADEFFAGYSGYRFDALRAALPAGRRPPVPQDELRAREAMWGDPSYGYDLDVAALRRAREELYSSELLSSLPEFDCTAFPVADGRRIRGRHPMHKRSYLDVKLRMTDHLLGDHGDRMTMAHSVEGRYPFLDRDVVDLAMRIPPGLKLRGQEEKYVLKRAASRVVPEQVVRREKFPFTAPGSAYLVREAEEFVRDWLAPDTLRRHGVFDAGAVERLCDTYRDPGYDPSTPQRTDWLMIVLTFTMLRESADAAAPCRVVEL</sequence>
<evidence type="ECO:0000256" key="3">
    <source>
        <dbReference type="ARBA" id="ARBA00012737"/>
    </source>
</evidence>
<evidence type="ECO:0000313" key="14">
    <source>
        <dbReference type="Proteomes" id="UP000516052"/>
    </source>
</evidence>
<dbReference type="InterPro" id="IPR029055">
    <property type="entry name" value="Ntn_hydrolases_N"/>
</dbReference>
<evidence type="ECO:0000256" key="7">
    <source>
        <dbReference type="ARBA" id="ARBA00022962"/>
    </source>
</evidence>
<dbReference type="NCBIfam" id="TIGR01536">
    <property type="entry name" value="asn_synth_AEB"/>
    <property type="match status" value="1"/>
</dbReference>
<feature type="binding site" evidence="10">
    <location>
        <position position="96"/>
    </location>
    <ligand>
        <name>L-glutamine</name>
        <dbReference type="ChEBI" id="CHEBI:58359"/>
    </ligand>
</feature>
<comment type="catalytic activity">
    <reaction evidence="8">
        <text>L-aspartate + L-glutamine + ATP + H2O = L-asparagine + L-glutamate + AMP + diphosphate + H(+)</text>
        <dbReference type="Rhea" id="RHEA:12228"/>
        <dbReference type="ChEBI" id="CHEBI:15377"/>
        <dbReference type="ChEBI" id="CHEBI:15378"/>
        <dbReference type="ChEBI" id="CHEBI:29985"/>
        <dbReference type="ChEBI" id="CHEBI:29991"/>
        <dbReference type="ChEBI" id="CHEBI:30616"/>
        <dbReference type="ChEBI" id="CHEBI:33019"/>
        <dbReference type="ChEBI" id="CHEBI:58048"/>
        <dbReference type="ChEBI" id="CHEBI:58359"/>
        <dbReference type="ChEBI" id="CHEBI:456215"/>
        <dbReference type="EC" id="6.3.5.4"/>
    </reaction>
</comment>
<dbReference type="Gene3D" id="3.40.50.620">
    <property type="entry name" value="HUPs"/>
    <property type="match status" value="1"/>
</dbReference>
<dbReference type="CDD" id="cd01991">
    <property type="entry name" value="Asn_synthase_B_C"/>
    <property type="match status" value="1"/>
</dbReference>
<reference evidence="13 14" key="1">
    <citation type="submission" date="2020-08" db="EMBL/GenBank/DDBJ databases">
        <title>A novel species.</title>
        <authorList>
            <person name="Gao J."/>
        </authorList>
    </citation>
    <scope>NUCLEOTIDE SEQUENCE [LARGE SCALE GENOMIC DNA]</scope>
    <source>
        <strain evidence="13 14">CRXT-G-22</strain>
    </source>
</reference>
<evidence type="ECO:0000256" key="5">
    <source>
        <dbReference type="ARBA" id="ARBA00022840"/>
    </source>
</evidence>
<dbReference type="GO" id="GO:0004066">
    <property type="term" value="F:asparagine synthase (glutamine-hydrolyzing) activity"/>
    <property type="evidence" value="ECO:0007669"/>
    <property type="project" value="UniProtKB-EC"/>
</dbReference>
<evidence type="ECO:0000256" key="4">
    <source>
        <dbReference type="ARBA" id="ARBA00022741"/>
    </source>
</evidence>
<evidence type="ECO:0000256" key="10">
    <source>
        <dbReference type="PIRSR" id="PIRSR001589-2"/>
    </source>
</evidence>
<dbReference type="RefSeq" id="WP_187745160.1">
    <property type="nucleotide sequence ID" value="NZ_CP060828.1"/>
</dbReference>
<dbReference type="InterPro" id="IPR017932">
    <property type="entry name" value="GATase_2_dom"/>
</dbReference>
<evidence type="ECO:0000256" key="1">
    <source>
        <dbReference type="ARBA" id="ARBA00005187"/>
    </source>
</evidence>
<keyword evidence="4 10" id="KW-0547">Nucleotide-binding</keyword>
<keyword evidence="7 9" id="KW-0315">Glutamine amidotransferase</keyword>
<evidence type="ECO:0000259" key="12">
    <source>
        <dbReference type="PROSITE" id="PS51278"/>
    </source>
</evidence>
<evidence type="ECO:0000313" key="13">
    <source>
        <dbReference type="EMBL" id="QNP68117.1"/>
    </source>
</evidence>
<dbReference type="AlphaFoldDB" id="A0A7H0I5Q1"/>
<evidence type="ECO:0000256" key="6">
    <source>
        <dbReference type="ARBA" id="ARBA00022888"/>
    </source>
</evidence>
<dbReference type="GO" id="GO:0005829">
    <property type="term" value="C:cytosol"/>
    <property type="evidence" value="ECO:0007669"/>
    <property type="project" value="TreeGrafter"/>
</dbReference>
<dbReference type="InterPro" id="IPR014729">
    <property type="entry name" value="Rossmann-like_a/b/a_fold"/>
</dbReference>
<dbReference type="Gene3D" id="3.60.20.10">
    <property type="entry name" value="Glutamine Phosphoribosylpyrophosphate, subunit 1, domain 1"/>
    <property type="match status" value="1"/>
</dbReference>
<comment type="similarity">
    <text evidence="2">Belongs to the asparagine synthetase family.</text>
</comment>
<protein>
    <recommendedName>
        <fullName evidence="3">asparagine synthase (glutamine-hydrolyzing)</fullName>
        <ecNumber evidence="3">6.3.5.4</ecNumber>
    </recommendedName>
</protein>
<dbReference type="InterPro" id="IPR001962">
    <property type="entry name" value="Asn_synthase"/>
</dbReference>
<dbReference type="Proteomes" id="UP000516052">
    <property type="component" value="Chromosome"/>
</dbReference>
<dbReference type="PROSITE" id="PS51278">
    <property type="entry name" value="GATASE_TYPE_2"/>
    <property type="match status" value="1"/>
</dbReference>
<keyword evidence="6 9" id="KW-0061">Asparagine biosynthesis</keyword>
<dbReference type="InterPro" id="IPR051786">
    <property type="entry name" value="ASN_synthetase/amidase"/>
</dbReference>
<dbReference type="GO" id="GO:0005524">
    <property type="term" value="F:ATP binding"/>
    <property type="evidence" value="ECO:0007669"/>
    <property type="project" value="UniProtKB-KW"/>
</dbReference>
<comment type="pathway">
    <text evidence="1">Amino-acid biosynthesis; L-asparagine biosynthesis; L-asparagine from L-aspartate (L-Gln route): step 1/1.</text>
</comment>
<evidence type="ECO:0000256" key="8">
    <source>
        <dbReference type="ARBA" id="ARBA00048741"/>
    </source>
</evidence>
<dbReference type="PANTHER" id="PTHR43284:SF1">
    <property type="entry name" value="ASPARAGINE SYNTHETASE"/>
    <property type="match status" value="1"/>
</dbReference>
<keyword evidence="14" id="KW-1185">Reference proteome</keyword>
<accession>A0A7H0I5Q1</accession>
<dbReference type="CDD" id="cd00712">
    <property type="entry name" value="AsnB"/>
    <property type="match status" value="1"/>
</dbReference>
<dbReference type="InterPro" id="IPR033738">
    <property type="entry name" value="AsnB_N"/>
</dbReference>
<dbReference type="PANTHER" id="PTHR43284">
    <property type="entry name" value="ASPARAGINE SYNTHETASE (GLUTAMINE-HYDROLYZING)"/>
    <property type="match status" value="1"/>
</dbReference>
<dbReference type="PIRSF" id="PIRSF001589">
    <property type="entry name" value="Asn_synthetase_glu-h"/>
    <property type="match status" value="1"/>
</dbReference>
<dbReference type="SUPFAM" id="SSF56235">
    <property type="entry name" value="N-terminal nucleophile aminohydrolases (Ntn hydrolases)"/>
    <property type="match status" value="1"/>
</dbReference>
<feature type="domain" description="Glutamine amidotransferase type-2" evidence="12">
    <location>
        <begin position="2"/>
        <end position="205"/>
    </location>
</feature>
<feature type="active site" description="For GATase activity" evidence="9">
    <location>
        <position position="2"/>
    </location>
</feature>
<evidence type="ECO:0000256" key="2">
    <source>
        <dbReference type="ARBA" id="ARBA00005752"/>
    </source>
</evidence>
<keyword evidence="13" id="KW-0436">Ligase</keyword>
<evidence type="ECO:0000256" key="11">
    <source>
        <dbReference type="PIRSR" id="PIRSR001589-3"/>
    </source>
</evidence>
<dbReference type="InterPro" id="IPR006426">
    <property type="entry name" value="Asn_synth_AEB"/>
</dbReference>
<evidence type="ECO:0000256" key="9">
    <source>
        <dbReference type="PIRSR" id="PIRSR001589-1"/>
    </source>
</evidence>
<dbReference type="Pfam" id="PF00733">
    <property type="entry name" value="Asn_synthase"/>
    <property type="match status" value="1"/>
</dbReference>
<dbReference type="SUPFAM" id="SSF52402">
    <property type="entry name" value="Adenine nucleotide alpha hydrolases-like"/>
    <property type="match status" value="1"/>
</dbReference>
<dbReference type="EMBL" id="CP060828">
    <property type="protein sequence ID" value="QNP68117.1"/>
    <property type="molecule type" value="Genomic_DNA"/>
</dbReference>
<gene>
    <name evidence="13" type="primary">asnB</name>
    <name evidence="13" type="ORF">IAG44_00610</name>
</gene>
<keyword evidence="9" id="KW-0028">Amino-acid biosynthesis</keyword>
<organism evidence="13 14">
    <name type="scientific">Streptomyces roseirectus</name>
    <dbReference type="NCBI Taxonomy" id="2768066"/>
    <lineage>
        <taxon>Bacteria</taxon>
        <taxon>Bacillati</taxon>
        <taxon>Actinomycetota</taxon>
        <taxon>Actinomycetes</taxon>
        <taxon>Kitasatosporales</taxon>
        <taxon>Streptomycetaceae</taxon>
        <taxon>Streptomyces</taxon>
    </lineage>
</organism>